<dbReference type="AlphaFoldDB" id="A0A0F8Z1B3"/>
<feature type="non-terminal residue" evidence="1">
    <location>
        <position position="1"/>
    </location>
</feature>
<evidence type="ECO:0000313" key="1">
    <source>
        <dbReference type="EMBL" id="KKK79855.1"/>
    </source>
</evidence>
<protein>
    <submittedName>
        <fullName evidence="1">Uncharacterized protein</fullName>
    </submittedName>
</protein>
<accession>A0A0F8Z1B3</accession>
<name>A0A0F8Z1B3_9ZZZZ</name>
<sequence length="42" mass="5061">YLFLFLAIEIAGITWLLSGVEKHFVREYWEGGKHYLLYEKVK</sequence>
<reference evidence="1" key="1">
    <citation type="journal article" date="2015" name="Nature">
        <title>Complex archaea that bridge the gap between prokaryotes and eukaryotes.</title>
        <authorList>
            <person name="Spang A."/>
            <person name="Saw J.H."/>
            <person name="Jorgensen S.L."/>
            <person name="Zaremba-Niedzwiedzka K."/>
            <person name="Martijn J."/>
            <person name="Lind A.E."/>
            <person name="van Eijk R."/>
            <person name="Schleper C."/>
            <person name="Guy L."/>
            <person name="Ettema T.J."/>
        </authorList>
    </citation>
    <scope>NUCLEOTIDE SEQUENCE</scope>
</reference>
<gene>
    <name evidence="1" type="ORF">LCGC14_2829290</name>
</gene>
<organism evidence="1">
    <name type="scientific">marine sediment metagenome</name>
    <dbReference type="NCBI Taxonomy" id="412755"/>
    <lineage>
        <taxon>unclassified sequences</taxon>
        <taxon>metagenomes</taxon>
        <taxon>ecological metagenomes</taxon>
    </lineage>
</organism>
<dbReference type="EMBL" id="LAZR01053841">
    <property type="protein sequence ID" value="KKK79855.1"/>
    <property type="molecule type" value="Genomic_DNA"/>
</dbReference>
<comment type="caution">
    <text evidence="1">The sequence shown here is derived from an EMBL/GenBank/DDBJ whole genome shotgun (WGS) entry which is preliminary data.</text>
</comment>
<proteinExistence type="predicted"/>